<gene>
    <name evidence="9" type="ORF">GPA21_05810</name>
</gene>
<accession>A0A972J7U8</accession>
<dbReference type="SUPFAM" id="SSF46785">
    <property type="entry name" value="Winged helix' DNA-binding domain"/>
    <property type="match status" value="1"/>
</dbReference>
<evidence type="ECO:0000256" key="6">
    <source>
        <dbReference type="ARBA" id="ARBA00023163"/>
    </source>
</evidence>
<comment type="caution">
    <text evidence="9">The sequence shown here is derived from an EMBL/GenBank/DDBJ whole genome shotgun (WGS) entry which is preliminary data.</text>
</comment>
<feature type="binding site" evidence="7">
    <location>
        <position position="148"/>
    </location>
    <ligand>
        <name>Zn(2+)</name>
        <dbReference type="ChEBI" id="CHEBI:29105"/>
    </ligand>
</feature>
<keyword evidence="7" id="KW-0479">Metal-binding</keyword>
<keyword evidence="5" id="KW-0238">DNA-binding</keyword>
<evidence type="ECO:0000256" key="3">
    <source>
        <dbReference type="ARBA" id="ARBA00022833"/>
    </source>
</evidence>
<dbReference type="EMBL" id="WTVM01000024">
    <property type="protein sequence ID" value="NMG02484.1"/>
    <property type="molecule type" value="Genomic_DNA"/>
</dbReference>
<feature type="binding site" evidence="7">
    <location>
        <position position="111"/>
    </location>
    <ligand>
        <name>Zn(2+)</name>
        <dbReference type="ChEBI" id="CHEBI:29105"/>
    </ligand>
</feature>
<keyword evidence="6" id="KW-0804">Transcription</keyword>
<feature type="binding site" evidence="7">
    <location>
        <position position="108"/>
    </location>
    <ligand>
        <name>Zn(2+)</name>
        <dbReference type="ChEBI" id="CHEBI:29105"/>
    </ligand>
</feature>
<keyword evidence="10" id="KW-1185">Reference proteome</keyword>
<dbReference type="GO" id="GO:0003700">
    <property type="term" value="F:DNA-binding transcription factor activity"/>
    <property type="evidence" value="ECO:0007669"/>
    <property type="project" value="InterPro"/>
</dbReference>
<reference evidence="9" key="1">
    <citation type="submission" date="2019-12" db="EMBL/GenBank/DDBJ databases">
        <title>Comparative genomics gives insights into the taxonomy of the Azoarcus-Aromatoleum group and reveals separate origins of nif in the plant-associated Azoarcus and non-plant-associated Aromatoleum sub-groups.</title>
        <authorList>
            <person name="Lafos M."/>
            <person name="Maluk M."/>
            <person name="Batista M."/>
            <person name="Junghare M."/>
            <person name="Carmona M."/>
            <person name="Faoro H."/>
            <person name="Cruz L.M."/>
            <person name="Battistoni F."/>
            <person name="De Souza E."/>
            <person name="Pedrosa F."/>
            <person name="Chen W.-M."/>
            <person name="Poole P.S."/>
            <person name="Dixon R.A."/>
            <person name="James E.K."/>
        </authorList>
    </citation>
    <scope>NUCLEOTIDE SEQUENCE</scope>
    <source>
        <strain evidence="9">NSC3</strain>
    </source>
</reference>
<comment type="cofactor">
    <cofactor evidence="8">
        <name>Mn(2+)</name>
        <dbReference type="ChEBI" id="CHEBI:29035"/>
    </cofactor>
    <cofactor evidence="8">
        <name>Fe(2+)</name>
        <dbReference type="ChEBI" id="CHEBI:29033"/>
    </cofactor>
    <text evidence="8">Binds 1 Mn(2+) or Fe(2+) ion per subunit.</text>
</comment>
<keyword evidence="2" id="KW-0678">Repressor</keyword>
<dbReference type="Gene3D" id="1.10.10.10">
    <property type="entry name" value="Winged helix-like DNA-binding domain superfamily/Winged helix DNA-binding domain"/>
    <property type="match status" value="1"/>
</dbReference>
<name>A0A972J7U8_9RHOO</name>
<dbReference type="Gene3D" id="3.30.1490.190">
    <property type="match status" value="1"/>
</dbReference>
<dbReference type="GO" id="GO:0045892">
    <property type="term" value="P:negative regulation of DNA-templated transcription"/>
    <property type="evidence" value="ECO:0007669"/>
    <property type="project" value="TreeGrafter"/>
</dbReference>
<dbReference type="InterPro" id="IPR043135">
    <property type="entry name" value="Fur_C"/>
</dbReference>
<dbReference type="RefSeq" id="WP_168987268.1">
    <property type="nucleotide sequence ID" value="NZ_CAWPHM010000166.1"/>
</dbReference>
<evidence type="ECO:0000256" key="4">
    <source>
        <dbReference type="ARBA" id="ARBA00023015"/>
    </source>
</evidence>
<proteinExistence type="inferred from homology"/>
<evidence type="ECO:0000256" key="2">
    <source>
        <dbReference type="ARBA" id="ARBA00022491"/>
    </source>
</evidence>
<keyword evidence="3 7" id="KW-0862">Zinc</keyword>
<dbReference type="InterPro" id="IPR036388">
    <property type="entry name" value="WH-like_DNA-bd_sf"/>
</dbReference>
<evidence type="ECO:0000256" key="8">
    <source>
        <dbReference type="PIRSR" id="PIRSR602481-2"/>
    </source>
</evidence>
<evidence type="ECO:0000256" key="1">
    <source>
        <dbReference type="ARBA" id="ARBA00007957"/>
    </source>
</evidence>
<keyword evidence="8" id="KW-0408">Iron</keyword>
<dbReference type="GO" id="GO:0005829">
    <property type="term" value="C:cytosol"/>
    <property type="evidence" value="ECO:0007669"/>
    <property type="project" value="TreeGrafter"/>
</dbReference>
<dbReference type="PANTHER" id="PTHR33202">
    <property type="entry name" value="ZINC UPTAKE REGULATION PROTEIN"/>
    <property type="match status" value="1"/>
</dbReference>
<evidence type="ECO:0000313" key="10">
    <source>
        <dbReference type="Proteomes" id="UP000599523"/>
    </source>
</evidence>
<dbReference type="GO" id="GO:0008270">
    <property type="term" value="F:zinc ion binding"/>
    <property type="evidence" value="ECO:0007669"/>
    <property type="project" value="TreeGrafter"/>
</dbReference>
<organism evidence="9 10">
    <name type="scientific">Azoarcus taiwanensis</name>
    <dbReference type="NCBI Taxonomy" id="666964"/>
    <lineage>
        <taxon>Bacteria</taxon>
        <taxon>Pseudomonadati</taxon>
        <taxon>Pseudomonadota</taxon>
        <taxon>Betaproteobacteria</taxon>
        <taxon>Rhodocyclales</taxon>
        <taxon>Zoogloeaceae</taxon>
        <taxon>Azoarcus</taxon>
    </lineage>
</organism>
<dbReference type="InterPro" id="IPR036390">
    <property type="entry name" value="WH_DNA-bd_sf"/>
</dbReference>
<dbReference type="AlphaFoldDB" id="A0A972J7U8"/>
<sequence>MPRTMHELPQDEDAFLAHAEAHCRARGTSLTPIRREVLAQLRREESGLKAYDLLDRIKAVRPSATPPTVYRALDFLIEHGLAHKIGRINQFVACNHDCHDLAGLFLVCPDCGKVTELHDEDAVRALSRSLKAAGHRLLGAEIELSAVCGSCDQAPDKSRTSAGSAHHHG</sequence>
<dbReference type="PANTHER" id="PTHR33202:SF6">
    <property type="entry name" value="ZINC UPTAKE REGULATION PROTEIN"/>
    <property type="match status" value="1"/>
</dbReference>
<evidence type="ECO:0000256" key="5">
    <source>
        <dbReference type="ARBA" id="ARBA00023125"/>
    </source>
</evidence>
<comment type="similarity">
    <text evidence="1">Belongs to the Fur family.</text>
</comment>
<feature type="binding site" evidence="8">
    <location>
        <position position="100"/>
    </location>
    <ligand>
        <name>Fe cation</name>
        <dbReference type="ChEBI" id="CHEBI:24875"/>
    </ligand>
</feature>
<keyword evidence="4" id="KW-0805">Transcription regulation</keyword>
<evidence type="ECO:0000256" key="7">
    <source>
        <dbReference type="PIRSR" id="PIRSR602481-1"/>
    </source>
</evidence>
<feature type="binding site" evidence="7">
    <location>
        <position position="151"/>
    </location>
    <ligand>
        <name>Zn(2+)</name>
        <dbReference type="ChEBI" id="CHEBI:29105"/>
    </ligand>
</feature>
<dbReference type="Proteomes" id="UP000599523">
    <property type="component" value="Unassembled WGS sequence"/>
</dbReference>
<dbReference type="GO" id="GO:1900376">
    <property type="term" value="P:regulation of secondary metabolite biosynthetic process"/>
    <property type="evidence" value="ECO:0007669"/>
    <property type="project" value="TreeGrafter"/>
</dbReference>
<comment type="cofactor">
    <cofactor evidence="7">
        <name>Zn(2+)</name>
        <dbReference type="ChEBI" id="CHEBI:29105"/>
    </cofactor>
    <text evidence="7">Binds 1 zinc ion per subunit.</text>
</comment>
<protein>
    <submittedName>
        <fullName evidence="9">Transcriptional repressor</fullName>
    </submittedName>
</protein>
<dbReference type="GO" id="GO:0000976">
    <property type="term" value="F:transcription cis-regulatory region binding"/>
    <property type="evidence" value="ECO:0007669"/>
    <property type="project" value="TreeGrafter"/>
</dbReference>
<dbReference type="InterPro" id="IPR002481">
    <property type="entry name" value="FUR"/>
</dbReference>
<evidence type="ECO:0000313" key="9">
    <source>
        <dbReference type="EMBL" id="NMG02484.1"/>
    </source>
</evidence>
<dbReference type="Pfam" id="PF01475">
    <property type="entry name" value="FUR"/>
    <property type="match status" value="1"/>
</dbReference>